<feature type="region of interest" description="Disordered" evidence="18">
    <location>
        <begin position="461"/>
        <end position="485"/>
    </location>
</feature>
<comment type="catalytic activity">
    <reaction evidence="16">
        <text>phytol + CTP = phytyl phosphate + CDP + H(+)</text>
        <dbReference type="Rhea" id="RHEA:38055"/>
        <dbReference type="ChEBI" id="CHEBI:15378"/>
        <dbReference type="ChEBI" id="CHEBI:17327"/>
        <dbReference type="ChEBI" id="CHEBI:37563"/>
        <dbReference type="ChEBI" id="CHEBI:58069"/>
        <dbReference type="ChEBI" id="CHEBI:75483"/>
        <dbReference type="EC" id="2.7.1.182"/>
    </reaction>
</comment>
<evidence type="ECO:0000259" key="19">
    <source>
        <dbReference type="PROSITE" id="PS50865"/>
    </source>
</evidence>
<dbReference type="InterPro" id="IPR002893">
    <property type="entry name" value="Znf_MYND"/>
</dbReference>
<comment type="subcellular location">
    <subcellularLocation>
        <location evidence="1">Plastid</location>
        <location evidence="1">Chloroplast membrane</location>
        <topology evidence="1">Multi-pass membrane protein</topology>
    </subcellularLocation>
</comment>
<evidence type="ECO:0000256" key="14">
    <source>
        <dbReference type="ARBA" id="ARBA00024015"/>
    </source>
</evidence>
<evidence type="ECO:0000313" key="20">
    <source>
        <dbReference type="EMBL" id="KAG2430949.1"/>
    </source>
</evidence>
<dbReference type="OrthoDB" id="534422at2759"/>
<feature type="compositionally biased region" description="Low complexity" evidence="18">
    <location>
        <begin position="461"/>
        <end position="481"/>
    </location>
</feature>
<feature type="compositionally biased region" description="Low complexity" evidence="18">
    <location>
        <begin position="274"/>
        <end position="307"/>
    </location>
</feature>
<evidence type="ECO:0000256" key="13">
    <source>
        <dbReference type="ARBA" id="ARBA00023136"/>
    </source>
</evidence>
<dbReference type="PANTHER" id="PTHR32523">
    <property type="entry name" value="PHYTOL KINASE 1, CHLOROPLASTIC"/>
    <property type="match status" value="1"/>
</dbReference>
<gene>
    <name evidence="20" type="ORF">HXX76_009917</name>
</gene>
<keyword evidence="12" id="KW-1133">Transmembrane helix</keyword>
<evidence type="ECO:0000256" key="8">
    <source>
        <dbReference type="ARBA" id="ARBA00022771"/>
    </source>
</evidence>
<evidence type="ECO:0000256" key="11">
    <source>
        <dbReference type="ARBA" id="ARBA00022946"/>
    </source>
</evidence>
<keyword evidence="7" id="KW-0479">Metal-binding</keyword>
<dbReference type="AlphaFoldDB" id="A0A835VZ38"/>
<evidence type="ECO:0000256" key="15">
    <source>
        <dbReference type="ARBA" id="ARBA00039024"/>
    </source>
</evidence>
<feature type="domain" description="MYND-type" evidence="19">
    <location>
        <begin position="882"/>
        <end position="936"/>
    </location>
</feature>
<dbReference type="Pfam" id="PF01753">
    <property type="entry name" value="zf-MYND"/>
    <property type="match status" value="1"/>
</dbReference>
<evidence type="ECO:0000256" key="5">
    <source>
        <dbReference type="ARBA" id="ARBA00022679"/>
    </source>
</evidence>
<keyword evidence="6" id="KW-0812">Transmembrane</keyword>
<dbReference type="PROSITE" id="PS50865">
    <property type="entry name" value="ZF_MYND_2"/>
    <property type="match status" value="1"/>
</dbReference>
<evidence type="ECO:0000256" key="10">
    <source>
        <dbReference type="ARBA" id="ARBA00022833"/>
    </source>
</evidence>
<dbReference type="EC" id="2.7.1.182" evidence="15"/>
<evidence type="ECO:0000256" key="3">
    <source>
        <dbReference type="ARBA" id="ARBA00022528"/>
    </source>
</evidence>
<keyword evidence="4" id="KW-0934">Plastid</keyword>
<evidence type="ECO:0000256" key="6">
    <source>
        <dbReference type="ARBA" id="ARBA00022692"/>
    </source>
</evidence>
<feature type="region of interest" description="Disordered" evidence="18">
    <location>
        <begin position="1"/>
        <end position="21"/>
    </location>
</feature>
<protein>
    <recommendedName>
        <fullName evidence="15">phytol kinase</fullName>
        <ecNumber evidence="15">2.7.1.182</ecNumber>
    </recommendedName>
</protein>
<keyword evidence="11" id="KW-0809">Transit peptide</keyword>
<feature type="region of interest" description="Disordered" evidence="18">
    <location>
        <begin position="63"/>
        <end position="87"/>
    </location>
</feature>
<dbReference type="Gene3D" id="6.10.140.2220">
    <property type="match status" value="1"/>
</dbReference>
<keyword evidence="13" id="KW-0472">Membrane</keyword>
<dbReference type="GO" id="GO:0008270">
    <property type="term" value="F:zinc ion binding"/>
    <property type="evidence" value="ECO:0007669"/>
    <property type="project" value="UniProtKB-KW"/>
</dbReference>
<keyword evidence="8 17" id="KW-0863">Zinc-finger</keyword>
<organism evidence="20 21">
    <name type="scientific">Chlamydomonas incerta</name>
    <dbReference type="NCBI Taxonomy" id="51695"/>
    <lineage>
        <taxon>Eukaryota</taxon>
        <taxon>Viridiplantae</taxon>
        <taxon>Chlorophyta</taxon>
        <taxon>core chlorophytes</taxon>
        <taxon>Chlorophyceae</taxon>
        <taxon>CS clade</taxon>
        <taxon>Chlamydomonadales</taxon>
        <taxon>Chlamydomonadaceae</taxon>
        <taxon>Chlamydomonas</taxon>
    </lineage>
</organism>
<sequence length="944" mass="93547">MMRKLAQQRKGAGAGEANSSSTQPAALLAYFKSLAHSEAQADVELDMRRVRALVELASERLGAAVPGPGSGSGDRSAGAHPAPPASPDAAATALVEALVTAHYWAAHSLVALRAMRDRAGAAGGGAAAATAAGASAPVDAAAVRSELLAALGGSQLLEHLAAACLRLVAAAAPAAAAATPTGAWTPLQAAAHREALQRLPTTVSNAVLVLYEVVQEAVAVLGARGLRQLAPRLGPDPTLGPQRAAAAADKDGASANTNTSASTCANINTSASTSASASAGTSAGPAAGIAAGGAASPASPGPSARAAQRGSGGSGGGGSCEDACDDDKRNHNTDGGDCVVSAADLARLRQLVSGPSLQLLTVWVLDHVRHSIAWAAGTTAGATAVLAVAPQAGSGPGTASGAAAAAAADAPATTRLGAGLLPPELLWPLRPRPVSTLEELQTDAAVLVAAAVLVLQVTTTSSSSSSSNSSSSKDSGSALRLGVPAPHQMATGPSYSLHCALDAGLMPALELALRAKTLSPATEPAAGDPAGELLLVSLQVLLRSSGTWPALLAHGRLAEAAGLAATLMAALRRPGRLDVATLDGLDRRGCCAAALLEQLLDVMVMGAARPPAAAAGDGPQVEAAAVAEATPPGGRQGGSAGHNRSASNASSPLWFNNSGVAALGADACPRLQLADLVTAGGAPPAGSAAAAQQALLALLVAQSWMPLVMTLVARLSRLYLIPHKHIEAIKGVTGDSPYLLLRAACSGARGSGIPCDSMPLWMLCGLPMPTPGMGATVASRLMGAAERRGWQQLVALFAAAELLESDLEDMAEAAASGLQRPQVRSTAARAADRIRSNTLAAFLSGGGGAGDGAGCQPGVAGAEGCWLVPPAEVESQLQAAGVVLCGNPTCSSLDGPSSALIQPGRGKTCSRCRAVRYCCGACQLEHWVEGGHARACAEMAATRS</sequence>
<keyword evidence="10" id="KW-0862">Zinc</keyword>
<proteinExistence type="inferred from homology"/>
<dbReference type="PANTHER" id="PTHR32523:SF8">
    <property type="entry name" value="DOLICHOL KINASE"/>
    <property type="match status" value="1"/>
</dbReference>
<keyword evidence="21" id="KW-1185">Reference proteome</keyword>
<keyword evidence="3" id="KW-0150">Chloroplast</keyword>
<accession>A0A835VZ38</accession>
<evidence type="ECO:0000256" key="12">
    <source>
        <dbReference type="ARBA" id="ARBA00022989"/>
    </source>
</evidence>
<evidence type="ECO:0000313" key="21">
    <source>
        <dbReference type="Proteomes" id="UP000650467"/>
    </source>
</evidence>
<evidence type="ECO:0000256" key="18">
    <source>
        <dbReference type="SAM" id="MobiDB-lite"/>
    </source>
</evidence>
<feature type="region of interest" description="Disordered" evidence="18">
    <location>
        <begin position="231"/>
        <end position="262"/>
    </location>
</feature>
<evidence type="ECO:0000256" key="4">
    <source>
        <dbReference type="ARBA" id="ARBA00022640"/>
    </source>
</evidence>
<feature type="compositionally biased region" description="Gly residues" evidence="18">
    <location>
        <begin position="310"/>
        <end position="319"/>
    </location>
</feature>
<dbReference type="InterPro" id="IPR039606">
    <property type="entry name" value="Phytol/farnesol_kinase"/>
</dbReference>
<evidence type="ECO:0000256" key="9">
    <source>
        <dbReference type="ARBA" id="ARBA00022777"/>
    </source>
</evidence>
<name>A0A835VZ38_CHLIN</name>
<evidence type="ECO:0000256" key="2">
    <source>
        <dbReference type="ARBA" id="ARBA00010794"/>
    </source>
</evidence>
<keyword evidence="5" id="KW-0808">Transferase</keyword>
<dbReference type="GO" id="GO:0010276">
    <property type="term" value="F:phytol kinase activity"/>
    <property type="evidence" value="ECO:0007669"/>
    <property type="project" value="UniProtKB-EC"/>
</dbReference>
<evidence type="ECO:0000256" key="1">
    <source>
        <dbReference type="ARBA" id="ARBA00004508"/>
    </source>
</evidence>
<comment type="pathway">
    <text evidence="14">Cofactor biosynthesis; tocopherol biosynthesis.</text>
</comment>
<dbReference type="EMBL" id="JAEHOC010000026">
    <property type="protein sequence ID" value="KAG2430949.1"/>
    <property type="molecule type" value="Genomic_DNA"/>
</dbReference>
<comment type="caution">
    <text evidence="20">The sequence shown here is derived from an EMBL/GenBank/DDBJ whole genome shotgun (WGS) entry which is preliminary data.</text>
</comment>
<dbReference type="Proteomes" id="UP000650467">
    <property type="component" value="Unassembled WGS sequence"/>
</dbReference>
<dbReference type="GO" id="GO:0016020">
    <property type="term" value="C:membrane"/>
    <property type="evidence" value="ECO:0007669"/>
    <property type="project" value="UniProtKB-SubCell"/>
</dbReference>
<feature type="compositionally biased region" description="Low complexity" evidence="18">
    <location>
        <begin position="253"/>
        <end position="262"/>
    </location>
</feature>
<evidence type="ECO:0000256" key="17">
    <source>
        <dbReference type="PROSITE-ProRule" id="PRU00134"/>
    </source>
</evidence>
<keyword evidence="9" id="KW-0418">Kinase</keyword>
<dbReference type="GO" id="GO:0009507">
    <property type="term" value="C:chloroplast"/>
    <property type="evidence" value="ECO:0007669"/>
    <property type="project" value="UniProtKB-SubCell"/>
</dbReference>
<reference evidence="20" key="1">
    <citation type="journal article" date="2020" name="bioRxiv">
        <title>Comparative genomics of Chlamydomonas.</title>
        <authorList>
            <person name="Craig R.J."/>
            <person name="Hasan A.R."/>
            <person name="Ness R.W."/>
            <person name="Keightley P.D."/>
        </authorList>
    </citation>
    <scope>NUCLEOTIDE SEQUENCE</scope>
    <source>
        <strain evidence="20">SAG 7.73</strain>
    </source>
</reference>
<feature type="region of interest" description="Disordered" evidence="18">
    <location>
        <begin position="274"/>
        <end position="321"/>
    </location>
</feature>
<evidence type="ECO:0000256" key="16">
    <source>
        <dbReference type="ARBA" id="ARBA00048889"/>
    </source>
</evidence>
<dbReference type="SUPFAM" id="SSF144232">
    <property type="entry name" value="HIT/MYND zinc finger-like"/>
    <property type="match status" value="1"/>
</dbReference>
<comment type="similarity">
    <text evidence="2">Belongs to the polyprenol kinase family.</text>
</comment>
<evidence type="ECO:0000256" key="7">
    <source>
        <dbReference type="ARBA" id="ARBA00022723"/>
    </source>
</evidence>